<evidence type="ECO:0000313" key="2">
    <source>
        <dbReference type="Proteomes" id="UP000828390"/>
    </source>
</evidence>
<gene>
    <name evidence="1" type="ORF">DPMN_136441</name>
</gene>
<proteinExistence type="predicted"/>
<dbReference type="PANTHER" id="PTHR14187">
    <property type="entry name" value="ALPHA KINASE/ELONGATION FACTOR 2 KINASE"/>
    <property type="match status" value="1"/>
</dbReference>
<sequence length="137" mass="15263">MIQKAVPGIQVIVPEVAGLAVLKGAVMFGNKPDIISSRVMNYTYGIGGSEFYYETKQPAVKKIYENGKWKVEKAVVIFARVDDEVLVNSKMTLTAAPTTHGTKHRHPTGSRFFVNCLLTMKKRNNSLKQHSYSETQS</sequence>
<accession>A0A9D4G3C9</accession>
<dbReference type="EMBL" id="JAIWYP010000006">
    <property type="protein sequence ID" value="KAH3808091.1"/>
    <property type="molecule type" value="Genomic_DNA"/>
</dbReference>
<comment type="caution">
    <text evidence="1">The sequence shown here is derived from an EMBL/GenBank/DDBJ whole genome shotgun (WGS) entry which is preliminary data.</text>
</comment>
<dbReference type="Proteomes" id="UP000828390">
    <property type="component" value="Unassembled WGS sequence"/>
</dbReference>
<dbReference type="AlphaFoldDB" id="A0A9D4G3C9"/>
<protein>
    <submittedName>
        <fullName evidence="1">Uncharacterized protein</fullName>
    </submittedName>
</protein>
<reference evidence="1" key="1">
    <citation type="journal article" date="2019" name="bioRxiv">
        <title>The Genome of the Zebra Mussel, Dreissena polymorpha: A Resource for Invasive Species Research.</title>
        <authorList>
            <person name="McCartney M.A."/>
            <person name="Auch B."/>
            <person name="Kono T."/>
            <person name="Mallez S."/>
            <person name="Zhang Y."/>
            <person name="Obille A."/>
            <person name="Becker A."/>
            <person name="Abrahante J.E."/>
            <person name="Garbe J."/>
            <person name="Badalamenti J.P."/>
            <person name="Herman A."/>
            <person name="Mangelson H."/>
            <person name="Liachko I."/>
            <person name="Sullivan S."/>
            <person name="Sone E.D."/>
            <person name="Koren S."/>
            <person name="Silverstein K.A.T."/>
            <person name="Beckman K.B."/>
            <person name="Gohl D.M."/>
        </authorList>
    </citation>
    <scope>NUCLEOTIDE SEQUENCE</scope>
    <source>
        <strain evidence="1">Duluth1</strain>
        <tissue evidence="1">Whole animal</tissue>
    </source>
</reference>
<organism evidence="1 2">
    <name type="scientific">Dreissena polymorpha</name>
    <name type="common">Zebra mussel</name>
    <name type="synonym">Mytilus polymorpha</name>
    <dbReference type="NCBI Taxonomy" id="45954"/>
    <lineage>
        <taxon>Eukaryota</taxon>
        <taxon>Metazoa</taxon>
        <taxon>Spiralia</taxon>
        <taxon>Lophotrochozoa</taxon>
        <taxon>Mollusca</taxon>
        <taxon>Bivalvia</taxon>
        <taxon>Autobranchia</taxon>
        <taxon>Heteroconchia</taxon>
        <taxon>Euheterodonta</taxon>
        <taxon>Imparidentia</taxon>
        <taxon>Neoheterodontei</taxon>
        <taxon>Myida</taxon>
        <taxon>Dreissenoidea</taxon>
        <taxon>Dreissenidae</taxon>
        <taxon>Dreissena</taxon>
    </lineage>
</organism>
<evidence type="ECO:0000313" key="1">
    <source>
        <dbReference type="EMBL" id="KAH3808091.1"/>
    </source>
</evidence>
<dbReference type="PANTHER" id="PTHR14187:SF5">
    <property type="entry name" value="HEAT SHOCK 70 KDA PROTEIN 12A"/>
    <property type="match status" value="1"/>
</dbReference>
<name>A0A9D4G3C9_DREPO</name>
<reference evidence="1" key="2">
    <citation type="submission" date="2020-11" db="EMBL/GenBank/DDBJ databases">
        <authorList>
            <person name="McCartney M.A."/>
            <person name="Auch B."/>
            <person name="Kono T."/>
            <person name="Mallez S."/>
            <person name="Becker A."/>
            <person name="Gohl D.M."/>
            <person name="Silverstein K.A.T."/>
            <person name="Koren S."/>
            <person name="Bechman K.B."/>
            <person name="Herman A."/>
            <person name="Abrahante J.E."/>
            <person name="Garbe J."/>
        </authorList>
    </citation>
    <scope>NUCLEOTIDE SEQUENCE</scope>
    <source>
        <strain evidence="1">Duluth1</strain>
        <tissue evidence="1">Whole animal</tissue>
    </source>
</reference>
<keyword evidence="2" id="KW-1185">Reference proteome</keyword>